<proteinExistence type="predicted"/>
<dbReference type="InterPro" id="IPR055170">
    <property type="entry name" value="GFO_IDH_MocA-like_dom"/>
</dbReference>
<gene>
    <name evidence="3" type="ORF">CWR45_17740</name>
</gene>
<dbReference type="Pfam" id="PF22725">
    <property type="entry name" value="GFO_IDH_MocA_C3"/>
    <property type="match status" value="1"/>
</dbReference>
<dbReference type="OrthoDB" id="9815825at2"/>
<dbReference type="InterPro" id="IPR052515">
    <property type="entry name" value="Gfo/Idh/MocA_Oxidoreductase"/>
</dbReference>
<sequence length="354" mass="39047">MTKLKMGIIGAGGIAQGRHIPAYLKLKEKVDIIAVQDLDSVRAEEVAKKYDIPQVFTDYHKLFSVVDAVTICTPNKFHAEITVAALEAGVHVLCEKPMAITTTECEAMVAAAKKANKVLSIGYHYRHMEVSQVAKRAVPDIGEPLVTRVQALRRRKVPGWGVFTNKDLQGGGSLIDYGCHFLDLALWLLNDPKPVEVIGTTYNHLSRIPNQLNDWGTFDHETFDVDDHVSAYIKFEGGASMFFECSWAANIKEDTNHLSISGVDGGLNVFPYEFYKPNHGTFMTTSADLSDDQQEAGLLQAENFVAACLGEAELISKPEQSLQVSRIIEAIYKSSEMGKSVRLGSSLKKVEEII</sequence>
<organism evidence="3 4">
    <name type="scientific">Oceanobacillus chungangensis</name>
    <dbReference type="NCBI Taxonomy" id="1229152"/>
    <lineage>
        <taxon>Bacteria</taxon>
        <taxon>Bacillati</taxon>
        <taxon>Bacillota</taxon>
        <taxon>Bacilli</taxon>
        <taxon>Bacillales</taxon>
        <taxon>Bacillaceae</taxon>
        <taxon>Oceanobacillus</taxon>
    </lineage>
</organism>
<keyword evidence="4" id="KW-1185">Reference proteome</keyword>
<protein>
    <submittedName>
        <fullName evidence="3">Gfo/Idh/MocA family oxidoreductase</fullName>
    </submittedName>
</protein>
<comment type="caution">
    <text evidence="3">The sequence shown here is derived from an EMBL/GenBank/DDBJ whole genome shotgun (WGS) entry which is preliminary data.</text>
</comment>
<dbReference type="GO" id="GO:0000166">
    <property type="term" value="F:nucleotide binding"/>
    <property type="evidence" value="ECO:0007669"/>
    <property type="project" value="InterPro"/>
</dbReference>
<dbReference type="RefSeq" id="WP_115751178.1">
    <property type="nucleotide sequence ID" value="NZ_PIOD01000025.1"/>
</dbReference>
<dbReference type="Gene3D" id="3.40.50.720">
    <property type="entry name" value="NAD(P)-binding Rossmann-like Domain"/>
    <property type="match status" value="1"/>
</dbReference>
<dbReference type="PANTHER" id="PTHR43249:SF1">
    <property type="entry name" value="D-GLUCOSIDE 3-DEHYDROGENASE"/>
    <property type="match status" value="1"/>
</dbReference>
<dbReference type="InterPro" id="IPR036291">
    <property type="entry name" value="NAD(P)-bd_dom_sf"/>
</dbReference>
<dbReference type="EMBL" id="PIOD01000025">
    <property type="protein sequence ID" value="RDW15616.1"/>
    <property type="molecule type" value="Genomic_DNA"/>
</dbReference>
<reference evidence="4" key="1">
    <citation type="submission" date="2017-11" db="EMBL/GenBank/DDBJ databases">
        <authorList>
            <person name="Zhu W."/>
        </authorList>
    </citation>
    <scope>NUCLEOTIDE SEQUENCE [LARGE SCALE GENOMIC DNA]</scope>
    <source>
        <strain evidence="4">CAU 1051</strain>
    </source>
</reference>
<dbReference type="Pfam" id="PF01408">
    <property type="entry name" value="GFO_IDH_MocA"/>
    <property type="match status" value="1"/>
</dbReference>
<dbReference type="PANTHER" id="PTHR43249">
    <property type="entry name" value="UDP-N-ACETYL-2-AMINO-2-DEOXY-D-GLUCURONATE OXIDASE"/>
    <property type="match status" value="1"/>
</dbReference>
<feature type="domain" description="GFO/IDH/MocA-like oxidoreductase" evidence="2">
    <location>
        <begin position="140"/>
        <end position="267"/>
    </location>
</feature>
<dbReference type="InterPro" id="IPR000683">
    <property type="entry name" value="Gfo/Idh/MocA-like_OxRdtase_N"/>
</dbReference>
<name>A0A3D8PHQ3_9BACI</name>
<dbReference type="AlphaFoldDB" id="A0A3D8PHQ3"/>
<accession>A0A3D8PHQ3</accession>
<feature type="domain" description="Gfo/Idh/MocA-like oxidoreductase N-terminal" evidence="1">
    <location>
        <begin position="5"/>
        <end position="123"/>
    </location>
</feature>
<dbReference type="SUPFAM" id="SSF51735">
    <property type="entry name" value="NAD(P)-binding Rossmann-fold domains"/>
    <property type="match status" value="1"/>
</dbReference>
<dbReference type="Proteomes" id="UP000256520">
    <property type="component" value="Unassembled WGS sequence"/>
</dbReference>
<dbReference type="Gene3D" id="3.30.360.10">
    <property type="entry name" value="Dihydrodipicolinate Reductase, domain 2"/>
    <property type="match status" value="1"/>
</dbReference>
<evidence type="ECO:0000259" key="1">
    <source>
        <dbReference type="Pfam" id="PF01408"/>
    </source>
</evidence>
<evidence type="ECO:0000259" key="2">
    <source>
        <dbReference type="Pfam" id="PF22725"/>
    </source>
</evidence>
<evidence type="ECO:0000313" key="3">
    <source>
        <dbReference type="EMBL" id="RDW15616.1"/>
    </source>
</evidence>
<dbReference type="SUPFAM" id="SSF55347">
    <property type="entry name" value="Glyceraldehyde-3-phosphate dehydrogenase-like, C-terminal domain"/>
    <property type="match status" value="1"/>
</dbReference>
<evidence type="ECO:0000313" key="4">
    <source>
        <dbReference type="Proteomes" id="UP000256520"/>
    </source>
</evidence>